<dbReference type="InterPro" id="IPR057326">
    <property type="entry name" value="KR_dom"/>
</dbReference>
<accession>A0A1G7Z7Z4</accession>
<evidence type="ECO:0000259" key="4">
    <source>
        <dbReference type="SMART" id="SM00822"/>
    </source>
</evidence>
<dbReference type="SUPFAM" id="SSF51735">
    <property type="entry name" value="NAD(P)-binding Rossmann-fold domains"/>
    <property type="match status" value="1"/>
</dbReference>
<dbReference type="InterPro" id="IPR036291">
    <property type="entry name" value="NAD(P)-bd_dom_sf"/>
</dbReference>
<dbReference type="PANTHER" id="PTHR43115:SF4">
    <property type="entry name" value="DEHYDROGENASE_REDUCTASE SDR FAMILY MEMBER 11"/>
    <property type="match status" value="1"/>
</dbReference>
<dbReference type="Pfam" id="PF00106">
    <property type="entry name" value="adh_short"/>
    <property type="match status" value="1"/>
</dbReference>
<keyword evidence="6" id="KW-1185">Reference proteome</keyword>
<organism evidence="5 6">
    <name type="scientific">Alteribacillus persepolensis</name>
    <dbReference type="NCBI Taxonomy" id="568899"/>
    <lineage>
        <taxon>Bacteria</taxon>
        <taxon>Bacillati</taxon>
        <taxon>Bacillota</taxon>
        <taxon>Bacilli</taxon>
        <taxon>Bacillales</taxon>
        <taxon>Bacillaceae</taxon>
        <taxon>Alteribacillus</taxon>
    </lineage>
</organism>
<evidence type="ECO:0000313" key="6">
    <source>
        <dbReference type="Proteomes" id="UP000199163"/>
    </source>
</evidence>
<dbReference type="STRING" id="568899.SAMN05192534_101435"/>
<dbReference type="RefSeq" id="WP_091270740.1">
    <property type="nucleotide sequence ID" value="NZ_FNDK01000001.1"/>
</dbReference>
<gene>
    <name evidence="5" type="ORF">SAMN05192534_101435</name>
</gene>
<evidence type="ECO:0000256" key="2">
    <source>
        <dbReference type="ARBA" id="ARBA00023002"/>
    </source>
</evidence>
<dbReference type="PRINTS" id="PR00080">
    <property type="entry name" value="SDRFAMILY"/>
</dbReference>
<dbReference type="Proteomes" id="UP000199163">
    <property type="component" value="Unassembled WGS sequence"/>
</dbReference>
<sequence length="244" mass="26430">MIQNKSIIITGASSGIGAAAAKKLHQHGANLVLAARRKERLSQLQAELTGEGKVFVFEADVTSLENMQELAAFTLKTYGKIDVLFNNAGVMPLSYMKNKKIAEWYQMIDVNIKGVLNGFAAVSDHMLERNEGHVITTSSDAAHKVFPGSAVYSGTKHAVHAIMQGLKMEMAHTNIRFTAISPGAVATELTDSITDQDILDNMKEGMPFSPLDSENIADAVYYAVSQPLSVDVNEIVVRPNHQGS</sequence>
<reference evidence="5 6" key="1">
    <citation type="submission" date="2016-10" db="EMBL/GenBank/DDBJ databases">
        <authorList>
            <person name="de Groot N.N."/>
        </authorList>
    </citation>
    <scope>NUCLEOTIDE SEQUENCE [LARGE SCALE GENOMIC DNA]</scope>
    <source>
        <strain evidence="5 6">DSM 21632</strain>
    </source>
</reference>
<dbReference type="AlphaFoldDB" id="A0A1G7Z7Z4"/>
<dbReference type="SMART" id="SM00822">
    <property type="entry name" value="PKS_KR"/>
    <property type="match status" value="1"/>
</dbReference>
<feature type="domain" description="Ketoreductase" evidence="4">
    <location>
        <begin position="5"/>
        <end position="167"/>
    </location>
</feature>
<dbReference type="EMBL" id="FNDK01000001">
    <property type="protein sequence ID" value="SDH04725.1"/>
    <property type="molecule type" value="Genomic_DNA"/>
</dbReference>
<evidence type="ECO:0000256" key="1">
    <source>
        <dbReference type="ARBA" id="ARBA00006484"/>
    </source>
</evidence>
<dbReference type="InterPro" id="IPR002347">
    <property type="entry name" value="SDR_fam"/>
</dbReference>
<evidence type="ECO:0000313" key="5">
    <source>
        <dbReference type="EMBL" id="SDH04725.1"/>
    </source>
</evidence>
<keyword evidence="2" id="KW-0560">Oxidoreductase</keyword>
<dbReference type="PRINTS" id="PR00081">
    <property type="entry name" value="GDHRDH"/>
</dbReference>
<dbReference type="PANTHER" id="PTHR43115">
    <property type="entry name" value="DEHYDROGENASE/REDUCTASE SDR FAMILY MEMBER 11"/>
    <property type="match status" value="1"/>
</dbReference>
<name>A0A1G7Z7Z4_9BACI</name>
<dbReference type="OrthoDB" id="9775296at2"/>
<dbReference type="Gene3D" id="3.40.50.720">
    <property type="entry name" value="NAD(P)-binding Rossmann-like Domain"/>
    <property type="match status" value="1"/>
</dbReference>
<proteinExistence type="inferred from homology"/>
<dbReference type="GO" id="GO:0016616">
    <property type="term" value="F:oxidoreductase activity, acting on the CH-OH group of donors, NAD or NADP as acceptor"/>
    <property type="evidence" value="ECO:0007669"/>
    <property type="project" value="UniProtKB-ARBA"/>
</dbReference>
<evidence type="ECO:0000256" key="3">
    <source>
        <dbReference type="RuleBase" id="RU000363"/>
    </source>
</evidence>
<protein>
    <submittedName>
        <fullName evidence="5">NADP-dependent 3-hydroxy acid dehydrogenase YdfG</fullName>
    </submittedName>
</protein>
<dbReference type="FunFam" id="3.40.50.720:FF:000047">
    <property type="entry name" value="NADP-dependent L-serine/L-allo-threonine dehydrogenase"/>
    <property type="match status" value="1"/>
</dbReference>
<comment type="similarity">
    <text evidence="1 3">Belongs to the short-chain dehydrogenases/reductases (SDR) family.</text>
</comment>